<dbReference type="EMBL" id="CAAHFH010000002">
    <property type="protein sequence ID" value="VGO22765.1"/>
    <property type="molecule type" value="Genomic_DNA"/>
</dbReference>
<proteinExistence type="predicted"/>
<name>A0A6C2UR39_9BACT</name>
<evidence type="ECO:0000313" key="1">
    <source>
        <dbReference type="EMBL" id="VGO22765.1"/>
    </source>
</evidence>
<sequence>MKRTYKKRALFDSKKLGQLVFGLFIVFIAYKILTPPSDETARIASPDGSKTARLRTFFYYDNQPSYKIYYRETGKRAWLNLLYLPAYTNTPPEATEAGIEWSADSEQLFFTINGSSIWHHAFE</sequence>
<gene>
    <name evidence="1" type="ORF">SCARR_04861</name>
</gene>
<evidence type="ECO:0008006" key="3">
    <source>
        <dbReference type="Google" id="ProtNLM"/>
    </source>
</evidence>
<evidence type="ECO:0000313" key="2">
    <source>
        <dbReference type="Proteomes" id="UP000346198"/>
    </source>
</evidence>
<organism evidence="1 2">
    <name type="scientific">Pontiella sulfatireligans</name>
    <dbReference type="NCBI Taxonomy" id="2750658"/>
    <lineage>
        <taxon>Bacteria</taxon>
        <taxon>Pseudomonadati</taxon>
        <taxon>Kiritimatiellota</taxon>
        <taxon>Kiritimatiellia</taxon>
        <taxon>Kiritimatiellales</taxon>
        <taxon>Pontiellaceae</taxon>
        <taxon>Pontiella</taxon>
    </lineage>
</organism>
<accession>A0A6C2UR39</accession>
<protein>
    <recommendedName>
        <fullName evidence="3">Dipeptidylpeptidase IV N-terminal domain-containing protein</fullName>
    </recommendedName>
</protein>
<dbReference type="AlphaFoldDB" id="A0A6C2UR39"/>
<dbReference type="RefSeq" id="WP_136064383.1">
    <property type="nucleotide sequence ID" value="NZ_CAAHFH010000002.1"/>
</dbReference>
<dbReference type="Proteomes" id="UP000346198">
    <property type="component" value="Unassembled WGS sequence"/>
</dbReference>
<keyword evidence="2" id="KW-1185">Reference proteome</keyword>
<reference evidence="1 2" key="1">
    <citation type="submission" date="2019-04" db="EMBL/GenBank/DDBJ databases">
        <authorList>
            <person name="Van Vliet M D."/>
        </authorList>
    </citation>
    <scope>NUCLEOTIDE SEQUENCE [LARGE SCALE GENOMIC DNA]</scope>
    <source>
        <strain evidence="1 2">F21</strain>
    </source>
</reference>